<sequence>MATVTSEVAAEIEVLTTLVRRMFPHASFPDAPYERCAAAIHAAGDDDPRLRAQLGQGIRELQARGFADLSEDDALALLREISGTVFFQAVRAKTVTTLYDDREVWALLGYEGASYDQGGYLERGFADLDWLPAARIEEAS</sequence>
<protein>
    <recommendedName>
        <fullName evidence="3">Gluconate 2-dehydrogenase subunit 3 family protein</fullName>
    </recommendedName>
</protein>
<accession>A0A5B8U334</accession>
<dbReference type="EMBL" id="CP042430">
    <property type="protein sequence ID" value="QEC47341.1"/>
    <property type="molecule type" value="Genomic_DNA"/>
</dbReference>
<keyword evidence="2" id="KW-1185">Reference proteome</keyword>
<dbReference type="OrthoDB" id="4929908at2"/>
<dbReference type="AlphaFoldDB" id="A0A5B8U334"/>
<evidence type="ECO:0008006" key="3">
    <source>
        <dbReference type="Google" id="ProtNLM"/>
    </source>
</evidence>
<evidence type="ECO:0000313" key="2">
    <source>
        <dbReference type="Proteomes" id="UP000321805"/>
    </source>
</evidence>
<dbReference type="RefSeq" id="WP_146917684.1">
    <property type="nucleotide sequence ID" value="NZ_CP042430.1"/>
</dbReference>
<proteinExistence type="predicted"/>
<gene>
    <name evidence="1" type="ORF">FSW04_06925</name>
</gene>
<reference evidence="1 2" key="1">
    <citation type="journal article" date="2018" name="J. Microbiol.">
        <title>Baekduia soli gen. nov., sp. nov., a novel bacterium isolated from the soil of Baekdu Mountain and proposal of a novel family name, Baekduiaceae fam. nov.</title>
        <authorList>
            <person name="An D.S."/>
            <person name="Siddiqi M.Z."/>
            <person name="Kim K.H."/>
            <person name="Yu H.S."/>
            <person name="Im W.T."/>
        </authorList>
    </citation>
    <scope>NUCLEOTIDE SEQUENCE [LARGE SCALE GENOMIC DNA]</scope>
    <source>
        <strain evidence="1 2">BR7-21</strain>
    </source>
</reference>
<organism evidence="1 2">
    <name type="scientific">Baekduia soli</name>
    <dbReference type="NCBI Taxonomy" id="496014"/>
    <lineage>
        <taxon>Bacteria</taxon>
        <taxon>Bacillati</taxon>
        <taxon>Actinomycetota</taxon>
        <taxon>Thermoleophilia</taxon>
        <taxon>Solirubrobacterales</taxon>
        <taxon>Baekduiaceae</taxon>
        <taxon>Baekduia</taxon>
    </lineage>
</organism>
<name>A0A5B8U334_9ACTN</name>
<dbReference type="Proteomes" id="UP000321805">
    <property type="component" value="Chromosome"/>
</dbReference>
<dbReference type="KEGG" id="bsol:FSW04_06925"/>
<evidence type="ECO:0000313" key="1">
    <source>
        <dbReference type="EMBL" id="QEC47341.1"/>
    </source>
</evidence>